<gene>
    <name evidence="1" type="ORF">SAMN04489720_0982</name>
</gene>
<keyword evidence="2" id="KW-1185">Reference proteome</keyword>
<accession>A0A1G8BL47</accession>
<name>A0A1G8BL47_9MICO</name>
<organism evidence="1 2">
    <name type="scientific">Agrococcus jejuensis</name>
    <dbReference type="NCBI Taxonomy" id="399736"/>
    <lineage>
        <taxon>Bacteria</taxon>
        <taxon>Bacillati</taxon>
        <taxon>Actinomycetota</taxon>
        <taxon>Actinomycetes</taxon>
        <taxon>Micrococcales</taxon>
        <taxon>Microbacteriaceae</taxon>
        <taxon>Agrococcus</taxon>
    </lineage>
</organism>
<dbReference type="Gene3D" id="3.40.50.150">
    <property type="entry name" value="Vaccinia Virus protein VP39"/>
    <property type="match status" value="2"/>
</dbReference>
<reference evidence="2" key="1">
    <citation type="submission" date="2016-10" db="EMBL/GenBank/DDBJ databases">
        <authorList>
            <person name="Varghese N."/>
            <person name="Submissions S."/>
        </authorList>
    </citation>
    <scope>NUCLEOTIDE SEQUENCE [LARGE SCALE GENOMIC DNA]</scope>
    <source>
        <strain evidence="2">DSM 22002</strain>
    </source>
</reference>
<sequence>MPIARGVSGRASATPRPRLLYGWDIEDEQIELALLPPSSRVLAAAGAGELVAHLAAAGHEVVAVTANREQLEYARRRSSGGPFEVGSAERVLDAGRKLIRAASPAWHRRRVRSLLTDASPQRVQQQWRQRFDNRTFRSVLHATMAPAGMLAAAIQRDFSTVLPAHFTDTVRARLDARLGMHPSPGNRFAWRLLAGEDPPGYAPPVAPDGAIDFVASDALSHLESVAPASYDAVTLSNVADGTRADVVERLGRAARRAVVPGGPIIVRSFAPTADARASALADDDRSLVWGGIHVQH</sequence>
<dbReference type="AlphaFoldDB" id="A0A1G8BL47"/>
<dbReference type="InterPro" id="IPR029063">
    <property type="entry name" value="SAM-dependent_MTases_sf"/>
</dbReference>
<protein>
    <recommendedName>
        <fullName evidence="3">Methyltransferase domain-containing protein</fullName>
    </recommendedName>
</protein>
<proteinExistence type="predicted"/>
<dbReference type="OrthoDB" id="3424825at2"/>
<evidence type="ECO:0008006" key="3">
    <source>
        <dbReference type="Google" id="ProtNLM"/>
    </source>
</evidence>
<dbReference type="EMBL" id="LT629695">
    <property type="protein sequence ID" value="SDH33901.1"/>
    <property type="molecule type" value="Genomic_DNA"/>
</dbReference>
<evidence type="ECO:0000313" key="2">
    <source>
        <dbReference type="Proteomes" id="UP000198822"/>
    </source>
</evidence>
<dbReference type="Proteomes" id="UP000198822">
    <property type="component" value="Chromosome I"/>
</dbReference>
<evidence type="ECO:0000313" key="1">
    <source>
        <dbReference type="EMBL" id="SDH33901.1"/>
    </source>
</evidence>
<dbReference type="SUPFAM" id="SSF53335">
    <property type="entry name" value="S-adenosyl-L-methionine-dependent methyltransferases"/>
    <property type="match status" value="2"/>
</dbReference>
<dbReference type="RefSeq" id="WP_092502967.1">
    <property type="nucleotide sequence ID" value="NZ_LT629695.1"/>
</dbReference>
<dbReference type="STRING" id="399736.SAMN04489720_0982"/>